<dbReference type="InterPro" id="IPR036388">
    <property type="entry name" value="WH-like_DNA-bd_sf"/>
</dbReference>
<dbReference type="Pfam" id="PF09339">
    <property type="entry name" value="HTH_IclR"/>
    <property type="match status" value="1"/>
</dbReference>
<protein>
    <submittedName>
        <fullName evidence="6">Transcriptional regulator</fullName>
    </submittedName>
</protein>
<dbReference type="PANTHER" id="PTHR30136">
    <property type="entry name" value="HELIX-TURN-HELIX TRANSCRIPTIONAL REGULATOR, ICLR FAMILY"/>
    <property type="match status" value="1"/>
</dbReference>
<dbReference type="GO" id="GO:0003677">
    <property type="term" value="F:DNA binding"/>
    <property type="evidence" value="ECO:0007669"/>
    <property type="project" value="UniProtKB-KW"/>
</dbReference>
<keyword evidence="2" id="KW-0238">DNA-binding</keyword>
<dbReference type="OrthoDB" id="156285at2"/>
<keyword evidence="7" id="KW-1185">Reference proteome</keyword>
<dbReference type="InterPro" id="IPR029016">
    <property type="entry name" value="GAF-like_dom_sf"/>
</dbReference>
<dbReference type="RefSeq" id="WP_147115431.1">
    <property type="nucleotide sequence ID" value="NZ_BJVJ01000110.1"/>
</dbReference>
<evidence type="ECO:0000256" key="1">
    <source>
        <dbReference type="ARBA" id="ARBA00023015"/>
    </source>
</evidence>
<sequence>MAGEDDTEPTAAADAGGKKDSTTARVVAVLDALARAEEGGVGVRQLATVLGVSRSAVHRVLQNLADLRVANALPSGNYEPGEVLAAWATFLGYRQNVLELSKGLLDRLVERAEETAYLTTFAGGRLTTVAAAECDRPVRYVLPIGGRLPLERGAAGKAVLAHLGEEVLTELALPETEATRLRADLAETRERGYAVSIGENIPDACGFAAAYFTNGRPAGSITVTVPRYRAADDAADRFGPLVKDTARALTNLLTARPDD</sequence>
<dbReference type="PROSITE" id="PS51078">
    <property type="entry name" value="ICLR_ED"/>
    <property type="match status" value="1"/>
</dbReference>
<evidence type="ECO:0000259" key="4">
    <source>
        <dbReference type="PROSITE" id="PS51077"/>
    </source>
</evidence>
<feature type="domain" description="HTH iclR-type" evidence="4">
    <location>
        <begin position="20"/>
        <end position="82"/>
    </location>
</feature>
<dbReference type="EMBL" id="BJVJ01000110">
    <property type="protein sequence ID" value="GEL26773.1"/>
    <property type="molecule type" value="Genomic_DNA"/>
</dbReference>
<dbReference type="InterPro" id="IPR050707">
    <property type="entry name" value="HTH_MetabolicPath_Reg"/>
</dbReference>
<dbReference type="Gene3D" id="1.10.10.10">
    <property type="entry name" value="Winged helix-like DNA-binding domain superfamily/Winged helix DNA-binding domain"/>
    <property type="match status" value="1"/>
</dbReference>
<dbReference type="Proteomes" id="UP000321685">
    <property type="component" value="Unassembled WGS sequence"/>
</dbReference>
<evidence type="ECO:0000256" key="2">
    <source>
        <dbReference type="ARBA" id="ARBA00023125"/>
    </source>
</evidence>
<gene>
    <name evidence="6" type="ORF">PSU4_57270</name>
</gene>
<reference evidence="6 7" key="1">
    <citation type="submission" date="2019-07" db="EMBL/GenBank/DDBJ databases">
        <title>Whole genome shotgun sequence of Pseudonocardia sulfidoxydans NBRC 16205.</title>
        <authorList>
            <person name="Hosoyama A."/>
            <person name="Uohara A."/>
            <person name="Ohji S."/>
            <person name="Ichikawa N."/>
        </authorList>
    </citation>
    <scope>NUCLEOTIDE SEQUENCE [LARGE SCALE GENOMIC DNA]</scope>
    <source>
        <strain evidence="6 7">NBRC 16205</strain>
    </source>
</reference>
<dbReference type="Pfam" id="PF01614">
    <property type="entry name" value="IclR_C"/>
    <property type="match status" value="1"/>
</dbReference>
<keyword evidence="3" id="KW-0804">Transcription</keyword>
<dbReference type="SMART" id="SM00346">
    <property type="entry name" value="HTH_ICLR"/>
    <property type="match status" value="1"/>
</dbReference>
<dbReference type="PROSITE" id="PS51077">
    <property type="entry name" value="HTH_ICLR"/>
    <property type="match status" value="1"/>
</dbReference>
<dbReference type="Gene3D" id="3.30.450.40">
    <property type="match status" value="1"/>
</dbReference>
<dbReference type="InterPro" id="IPR014757">
    <property type="entry name" value="Tscrpt_reg_IclR_C"/>
</dbReference>
<evidence type="ECO:0000256" key="3">
    <source>
        <dbReference type="ARBA" id="ARBA00023163"/>
    </source>
</evidence>
<accession>A0A511DRB3</accession>
<comment type="caution">
    <text evidence="6">The sequence shown here is derived from an EMBL/GenBank/DDBJ whole genome shotgun (WGS) entry which is preliminary data.</text>
</comment>
<evidence type="ECO:0000259" key="5">
    <source>
        <dbReference type="PROSITE" id="PS51078"/>
    </source>
</evidence>
<dbReference type="GO" id="GO:0045892">
    <property type="term" value="P:negative regulation of DNA-templated transcription"/>
    <property type="evidence" value="ECO:0007669"/>
    <property type="project" value="TreeGrafter"/>
</dbReference>
<evidence type="ECO:0000313" key="7">
    <source>
        <dbReference type="Proteomes" id="UP000321685"/>
    </source>
</evidence>
<organism evidence="6 7">
    <name type="scientific">Pseudonocardia sulfidoxydans NBRC 16205</name>
    <dbReference type="NCBI Taxonomy" id="1223511"/>
    <lineage>
        <taxon>Bacteria</taxon>
        <taxon>Bacillati</taxon>
        <taxon>Actinomycetota</taxon>
        <taxon>Actinomycetes</taxon>
        <taxon>Pseudonocardiales</taxon>
        <taxon>Pseudonocardiaceae</taxon>
        <taxon>Pseudonocardia</taxon>
    </lineage>
</organism>
<dbReference type="InterPro" id="IPR005471">
    <property type="entry name" value="Tscrpt_reg_IclR_N"/>
</dbReference>
<keyword evidence="1" id="KW-0805">Transcription regulation</keyword>
<dbReference type="AlphaFoldDB" id="A0A511DRB3"/>
<proteinExistence type="predicted"/>
<dbReference type="PANTHER" id="PTHR30136:SF24">
    <property type="entry name" value="HTH-TYPE TRANSCRIPTIONAL REPRESSOR ALLR"/>
    <property type="match status" value="1"/>
</dbReference>
<dbReference type="SUPFAM" id="SSF46785">
    <property type="entry name" value="Winged helix' DNA-binding domain"/>
    <property type="match status" value="1"/>
</dbReference>
<dbReference type="InterPro" id="IPR036390">
    <property type="entry name" value="WH_DNA-bd_sf"/>
</dbReference>
<evidence type="ECO:0000313" key="6">
    <source>
        <dbReference type="EMBL" id="GEL26773.1"/>
    </source>
</evidence>
<name>A0A511DRB3_9PSEU</name>
<dbReference type="GO" id="GO:0003700">
    <property type="term" value="F:DNA-binding transcription factor activity"/>
    <property type="evidence" value="ECO:0007669"/>
    <property type="project" value="TreeGrafter"/>
</dbReference>
<dbReference type="SUPFAM" id="SSF55781">
    <property type="entry name" value="GAF domain-like"/>
    <property type="match status" value="1"/>
</dbReference>
<feature type="domain" description="IclR-ED" evidence="5">
    <location>
        <begin position="82"/>
        <end position="255"/>
    </location>
</feature>